<dbReference type="InterPro" id="IPR007060">
    <property type="entry name" value="FtsL/DivIC"/>
</dbReference>
<dbReference type="EMBL" id="LNQN01000011">
    <property type="protein sequence ID" value="KSU76529.1"/>
    <property type="molecule type" value="Genomic_DNA"/>
</dbReference>
<dbReference type="InterPro" id="IPR039076">
    <property type="entry name" value="DivIC"/>
</dbReference>
<organism evidence="3 4">
    <name type="scientific">Fictibacillus enclensis</name>
    <dbReference type="NCBI Taxonomy" id="1017270"/>
    <lineage>
        <taxon>Bacteria</taxon>
        <taxon>Bacillati</taxon>
        <taxon>Bacillota</taxon>
        <taxon>Bacilli</taxon>
        <taxon>Bacillales</taxon>
        <taxon>Fictibacillaceae</taxon>
        <taxon>Fictibacillus</taxon>
    </lineage>
</organism>
<dbReference type="Pfam" id="PF04977">
    <property type="entry name" value="DivIC"/>
    <property type="match status" value="1"/>
</dbReference>
<keyword evidence="2" id="KW-1133">Transmembrane helix</keyword>
<keyword evidence="2" id="KW-0812">Transmembrane</keyword>
<dbReference type="Proteomes" id="UP000054099">
    <property type="component" value="Unassembled WGS sequence"/>
</dbReference>
<keyword evidence="4" id="KW-1185">Reference proteome</keyword>
<dbReference type="RefSeq" id="WP_061975937.1">
    <property type="nucleotide sequence ID" value="NZ_FMAV01000009.1"/>
</dbReference>
<dbReference type="OrthoDB" id="2991180at2"/>
<dbReference type="GO" id="GO:0051301">
    <property type="term" value="P:cell division"/>
    <property type="evidence" value="ECO:0007669"/>
    <property type="project" value="InterPro"/>
</dbReference>
<evidence type="ECO:0008006" key="5">
    <source>
        <dbReference type="Google" id="ProtNLM"/>
    </source>
</evidence>
<accession>A0A0V8IPD3</accession>
<name>A0A0V8IPD3_9BACL</name>
<evidence type="ECO:0000256" key="1">
    <source>
        <dbReference type="SAM" id="Coils"/>
    </source>
</evidence>
<keyword evidence="2" id="KW-0472">Membrane</keyword>
<protein>
    <recommendedName>
        <fullName evidence="5">Cell division protein DIVIC</fullName>
    </recommendedName>
</protein>
<dbReference type="PANTHER" id="PTHR40027:SF1">
    <property type="entry name" value="CELL DIVISION PROTEIN DIVIC"/>
    <property type="match status" value="1"/>
</dbReference>
<comment type="caution">
    <text evidence="3">The sequence shown here is derived from an EMBL/GenBank/DDBJ whole genome shotgun (WGS) entry which is preliminary data.</text>
</comment>
<keyword evidence="1" id="KW-0175">Coiled coil</keyword>
<feature type="coiled-coil region" evidence="1">
    <location>
        <begin position="70"/>
        <end position="97"/>
    </location>
</feature>
<sequence>MVQFSKENITELNTGYVKEHHLQQKIDAKRKRGLYRRLAAFLVIFSVLAFAMLSTITSQMSTLAEKGKQEKQMKSKLAQTKEKKAQLKEEAHKLKDVDYIGEIARRDLFMSKKGEIVFKTHGSSSD</sequence>
<evidence type="ECO:0000313" key="3">
    <source>
        <dbReference type="EMBL" id="KSU76529.1"/>
    </source>
</evidence>
<reference evidence="3 4" key="1">
    <citation type="journal article" date="2014" name="Antonie Van Leeuwenhoek">
        <title>Fictibacillus enclensis sp. nov., isolated from marine sediment.</title>
        <authorList>
            <person name="Dastager S.G."/>
            <person name="Mawlankar R."/>
            <person name="Srinivasan K."/>
            <person name="Tang S.K."/>
            <person name="Lee J.C."/>
            <person name="Ramana V.V."/>
            <person name="Shouche Y.S."/>
        </authorList>
    </citation>
    <scope>NUCLEOTIDE SEQUENCE [LARGE SCALE GENOMIC DNA]</scope>
    <source>
        <strain evidence="3 4">NIO-1003</strain>
    </source>
</reference>
<proteinExistence type="predicted"/>
<evidence type="ECO:0000313" key="4">
    <source>
        <dbReference type="Proteomes" id="UP000054099"/>
    </source>
</evidence>
<feature type="transmembrane region" description="Helical" evidence="2">
    <location>
        <begin position="38"/>
        <end position="56"/>
    </location>
</feature>
<evidence type="ECO:0000256" key="2">
    <source>
        <dbReference type="SAM" id="Phobius"/>
    </source>
</evidence>
<dbReference type="PANTHER" id="PTHR40027">
    <property type="entry name" value="CELL DIVISION PROTEIN DIVIC"/>
    <property type="match status" value="1"/>
</dbReference>
<gene>
    <name evidence="3" type="ORF">AS030_22455</name>
</gene>
<dbReference type="AlphaFoldDB" id="A0A0V8IPD3"/>